<reference evidence="1" key="1">
    <citation type="submission" date="2020-05" db="EMBL/GenBank/DDBJ databases">
        <authorList>
            <person name="Chiriac C."/>
            <person name="Salcher M."/>
            <person name="Ghai R."/>
            <person name="Kavagutti S V."/>
        </authorList>
    </citation>
    <scope>NUCLEOTIDE SEQUENCE</scope>
</reference>
<organism evidence="1">
    <name type="scientific">uncultured Caudovirales phage</name>
    <dbReference type="NCBI Taxonomy" id="2100421"/>
    <lineage>
        <taxon>Viruses</taxon>
        <taxon>Duplodnaviria</taxon>
        <taxon>Heunggongvirae</taxon>
        <taxon>Uroviricota</taxon>
        <taxon>Caudoviricetes</taxon>
        <taxon>Peduoviridae</taxon>
        <taxon>Maltschvirus</taxon>
        <taxon>Maltschvirus maltsch</taxon>
    </lineage>
</organism>
<name>A0A6J7WTF9_9CAUD</name>
<evidence type="ECO:0000313" key="1">
    <source>
        <dbReference type="EMBL" id="CAB5221246.1"/>
    </source>
</evidence>
<sequence length="113" mass="12871">MNQDQFISTIEPVLSRRYKDYKLSIIKDSLPLNVEFMVVSPEFEGVSRGIRIQHMVEIVDEAFGVTLTFGPSGVGLTQEEAERLRPWEASKETHVSEFQAGILARTPRHIRLV</sequence>
<protein>
    <submittedName>
        <fullName evidence="1">Uncharacterized protein</fullName>
    </submittedName>
</protein>
<proteinExistence type="predicted"/>
<dbReference type="EMBL" id="LR798292">
    <property type="protein sequence ID" value="CAB5221246.1"/>
    <property type="molecule type" value="Genomic_DNA"/>
</dbReference>
<accession>A0A6J7WTF9</accession>
<gene>
    <name evidence="1" type="ORF">UFOVP244_116</name>
</gene>